<organism evidence="2 3">
    <name type="scientific">Candidatus Scybalocola faecigallinarum</name>
    <dbReference type="NCBI Taxonomy" id="2840941"/>
    <lineage>
        <taxon>Bacteria</taxon>
        <taxon>Bacillati</taxon>
        <taxon>Bacillota</taxon>
        <taxon>Clostridia</taxon>
        <taxon>Lachnospirales</taxon>
        <taxon>Lachnospiraceae</taxon>
        <taxon>Lachnospiraceae incertae sedis</taxon>
        <taxon>Candidatus Scybalocola (ex Gilroy et al. 2021)</taxon>
    </lineage>
</organism>
<dbReference type="Proteomes" id="UP000823927">
    <property type="component" value="Unassembled WGS sequence"/>
</dbReference>
<comment type="caution">
    <text evidence="2">The sequence shown here is derived from an EMBL/GenBank/DDBJ whole genome shotgun (WGS) entry which is preliminary data.</text>
</comment>
<accession>A0A9D1JQ25</accession>
<protein>
    <submittedName>
        <fullName evidence="2">Zinc dependent phospholipase C family protein</fullName>
    </submittedName>
</protein>
<gene>
    <name evidence="2" type="ORF">IAB46_04095</name>
</gene>
<reference evidence="2" key="1">
    <citation type="submission" date="2020-10" db="EMBL/GenBank/DDBJ databases">
        <authorList>
            <person name="Gilroy R."/>
        </authorList>
    </citation>
    <scope>NUCLEOTIDE SEQUENCE</scope>
    <source>
        <strain evidence="2">CHK178-757</strain>
    </source>
</reference>
<name>A0A9D1JQ25_9FIRM</name>
<proteinExistence type="predicted"/>
<dbReference type="Pfam" id="PF00882">
    <property type="entry name" value="Zn_dep_PLPC"/>
    <property type="match status" value="1"/>
</dbReference>
<dbReference type="EMBL" id="DVIT01000015">
    <property type="protein sequence ID" value="HIS46738.1"/>
    <property type="molecule type" value="Genomic_DNA"/>
</dbReference>
<reference evidence="2" key="2">
    <citation type="journal article" date="2021" name="PeerJ">
        <title>Extensive microbial diversity within the chicken gut microbiome revealed by metagenomics and culture.</title>
        <authorList>
            <person name="Gilroy R."/>
            <person name="Ravi A."/>
            <person name="Getino M."/>
            <person name="Pursley I."/>
            <person name="Horton D.L."/>
            <person name="Alikhan N.F."/>
            <person name="Baker D."/>
            <person name="Gharbi K."/>
            <person name="Hall N."/>
            <person name="Watson M."/>
            <person name="Adriaenssens E.M."/>
            <person name="Foster-Nyarko E."/>
            <person name="Jarju S."/>
            <person name="Secka A."/>
            <person name="Antonio M."/>
            <person name="Oren A."/>
            <person name="Chaudhuri R.R."/>
            <person name="La Ragione R."/>
            <person name="Hildebrand F."/>
            <person name="Pallen M.J."/>
        </authorList>
    </citation>
    <scope>NUCLEOTIDE SEQUENCE</scope>
    <source>
        <strain evidence="2">CHK178-757</strain>
    </source>
</reference>
<dbReference type="AlphaFoldDB" id="A0A9D1JQ25"/>
<feature type="domain" description="Phospholipase C/D" evidence="1">
    <location>
        <begin position="7"/>
        <end position="163"/>
    </location>
</feature>
<evidence type="ECO:0000313" key="3">
    <source>
        <dbReference type="Proteomes" id="UP000823927"/>
    </source>
</evidence>
<evidence type="ECO:0000259" key="1">
    <source>
        <dbReference type="Pfam" id="PF00882"/>
    </source>
</evidence>
<evidence type="ECO:0000313" key="2">
    <source>
        <dbReference type="EMBL" id="HIS46738.1"/>
    </source>
</evidence>
<sequence length="288" mass="33435">MPSTYAHYIFGQKIYRNLTGNLKNIVGEHPQLYNIGLHGPDIFFYYKPLRNNPVNSLGFQMHNQPASDFFAKAAYILRDLRSDHALRNAGLAYILGFICHFALDSTCHGYIENKIRKTGITHTEIEAEFDRYLMIRDHLNPSTHHLADHIHPTRKNAQVIQSFFGQFSQHQIRKALSSMVWYSDLLAAPGAFKRQILYMVLKLSGNPLEICHRIMTREARPECQDSCLRLEKLMGKASVCCLSLIDSYIDFLYDDIPLDKYFVRTFGPEMNWQSIPVYSYQEELNYEI</sequence>
<dbReference type="InterPro" id="IPR029002">
    <property type="entry name" value="PLPC/GPLD1"/>
</dbReference>